<feature type="region of interest" description="Disordered" evidence="1">
    <location>
        <begin position="86"/>
        <end position="231"/>
    </location>
</feature>
<feature type="region of interest" description="Disordered" evidence="1">
    <location>
        <begin position="1"/>
        <end position="21"/>
    </location>
</feature>
<accession>A0A0D1X2N5</accession>
<dbReference type="Pfam" id="PF15251">
    <property type="entry name" value="TAPR1-like"/>
    <property type="match status" value="1"/>
</dbReference>
<gene>
    <name evidence="2" type="ORF">PV11_03997</name>
</gene>
<dbReference type="PANTHER" id="PTHR38645:SF1">
    <property type="entry name" value="YALI0F12243P"/>
    <property type="match status" value="1"/>
</dbReference>
<dbReference type="EMBL" id="KN846952">
    <property type="protein sequence ID" value="KIV81846.1"/>
    <property type="molecule type" value="Genomic_DNA"/>
</dbReference>
<dbReference type="HOGENOM" id="CLU_997649_0_0_1"/>
<feature type="compositionally biased region" description="Polar residues" evidence="1">
    <location>
        <begin position="1"/>
        <end position="13"/>
    </location>
</feature>
<feature type="compositionally biased region" description="Polar residues" evidence="1">
    <location>
        <begin position="133"/>
        <end position="164"/>
    </location>
</feature>
<sequence length="261" mass="28699">MDSMRSLNTSLPSTRPPPPEQLLQAFKNAALSVTNLYKSAVTDQNASRQAGYQEALEDLLSFLDRENLGLQDGEGWRVRQWATERYDGSAHPQGNESDDERNEICPRPRSLTPAKEEPPVPSTTENEPARVESATQTDEPNSSTDHESATSTEVFQFTGNSSTTHSDHMQTDEDGQVVNAAEASSSASSSAPVRLELVNNKGSRTPHRHGGNQRNVNNRSTTREFTFSGGTKRKLQFPDFFDISNIGSREGFGGNKRGRLS</sequence>
<feature type="compositionally biased region" description="Low complexity" evidence="1">
    <location>
        <begin position="180"/>
        <end position="191"/>
    </location>
</feature>
<dbReference type="PANTHER" id="PTHR38645">
    <property type="entry name" value="CHROMOSOME 9, WHOLE GENOME SHOTGUN SEQUENCE"/>
    <property type="match status" value="1"/>
</dbReference>
<proteinExistence type="predicted"/>
<organism evidence="2 3">
    <name type="scientific">Exophiala sideris</name>
    <dbReference type="NCBI Taxonomy" id="1016849"/>
    <lineage>
        <taxon>Eukaryota</taxon>
        <taxon>Fungi</taxon>
        <taxon>Dikarya</taxon>
        <taxon>Ascomycota</taxon>
        <taxon>Pezizomycotina</taxon>
        <taxon>Eurotiomycetes</taxon>
        <taxon>Chaetothyriomycetidae</taxon>
        <taxon>Chaetothyriales</taxon>
        <taxon>Herpotrichiellaceae</taxon>
        <taxon>Exophiala</taxon>
    </lineage>
</organism>
<evidence type="ECO:0000256" key="1">
    <source>
        <dbReference type="SAM" id="MobiDB-lite"/>
    </source>
</evidence>
<feature type="compositionally biased region" description="Polar residues" evidence="1">
    <location>
        <begin position="212"/>
        <end position="229"/>
    </location>
</feature>
<protein>
    <submittedName>
        <fullName evidence="2">Uncharacterized protein</fullName>
    </submittedName>
</protein>
<dbReference type="AlphaFoldDB" id="A0A0D1X2N5"/>
<reference evidence="2 3" key="1">
    <citation type="submission" date="2015-01" db="EMBL/GenBank/DDBJ databases">
        <title>The Genome Sequence of Exophiala sideris CBS121828.</title>
        <authorList>
            <consortium name="The Broad Institute Genomics Platform"/>
            <person name="Cuomo C."/>
            <person name="de Hoog S."/>
            <person name="Gorbushina A."/>
            <person name="Stielow B."/>
            <person name="Teixiera M."/>
            <person name="Abouelleil A."/>
            <person name="Chapman S.B."/>
            <person name="Priest M."/>
            <person name="Young S.K."/>
            <person name="Wortman J."/>
            <person name="Nusbaum C."/>
            <person name="Birren B."/>
        </authorList>
    </citation>
    <scope>NUCLEOTIDE SEQUENCE [LARGE SCALE GENOMIC DNA]</scope>
    <source>
        <strain evidence="2 3">CBS 121828</strain>
    </source>
</reference>
<name>A0A0D1X2N5_9EURO</name>
<dbReference type="InterPro" id="IPR029196">
    <property type="entry name" value="HAPSTR1-like"/>
</dbReference>
<dbReference type="OrthoDB" id="21418at2759"/>
<dbReference type="Proteomes" id="UP000053599">
    <property type="component" value="Unassembled WGS sequence"/>
</dbReference>
<evidence type="ECO:0000313" key="3">
    <source>
        <dbReference type="Proteomes" id="UP000053599"/>
    </source>
</evidence>
<evidence type="ECO:0000313" key="2">
    <source>
        <dbReference type="EMBL" id="KIV81846.1"/>
    </source>
</evidence>